<protein>
    <submittedName>
        <fullName evidence="2">SPIN1 protein</fullName>
    </submittedName>
</protein>
<evidence type="ECO:0000313" key="3">
    <source>
        <dbReference type="Proteomes" id="UP001166093"/>
    </source>
</evidence>
<evidence type="ECO:0000256" key="1">
    <source>
        <dbReference type="ARBA" id="ARBA00009467"/>
    </source>
</evidence>
<keyword evidence="3" id="KW-1185">Reference proteome</keyword>
<dbReference type="Pfam" id="PF02513">
    <property type="entry name" value="Spin-Ssty"/>
    <property type="match status" value="3"/>
</dbReference>
<gene>
    <name evidence="2" type="primary">Spin1</name>
    <name evidence="2" type="ORF">GTO93_0009158</name>
</gene>
<feature type="non-terminal residue" evidence="2">
    <location>
        <position position="268"/>
    </location>
</feature>
<dbReference type="InterPro" id="IPR042567">
    <property type="entry name" value="SPIN/Ssty_sf"/>
</dbReference>
<name>A0ABS2XYJ0_POLSP</name>
<dbReference type="Gene3D" id="2.80.10.70">
    <property type="entry name" value="Spindlin/Ssty"/>
    <property type="match status" value="1"/>
</dbReference>
<dbReference type="Proteomes" id="UP001166093">
    <property type="component" value="Unassembled WGS sequence"/>
</dbReference>
<dbReference type="EMBL" id="JAAWVQ010087763">
    <property type="protein sequence ID" value="MBN3279295.1"/>
    <property type="molecule type" value="Genomic_DNA"/>
</dbReference>
<reference evidence="2" key="1">
    <citation type="journal article" date="2021" name="Cell">
        <title>Tracing the genetic footprints of vertebrate landing in non-teleost ray-finned fishes.</title>
        <authorList>
            <person name="Bi X."/>
            <person name="Wang K."/>
            <person name="Yang L."/>
            <person name="Pan H."/>
            <person name="Jiang H."/>
            <person name="Wei Q."/>
            <person name="Fang M."/>
            <person name="Yu H."/>
            <person name="Zhu C."/>
            <person name="Cai Y."/>
            <person name="He Y."/>
            <person name="Gan X."/>
            <person name="Zeng H."/>
            <person name="Yu D."/>
            <person name="Zhu Y."/>
            <person name="Jiang H."/>
            <person name="Qiu Q."/>
            <person name="Yang H."/>
            <person name="Zhang Y.E."/>
            <person name="Wang W."/>
            <person name="Zhu M."/>
            <person name="He S."/>
            <person name="Zhang G."/>
        </authorList>
    </citation>
    <scope>NUCLEOTIDE SEQUENCE</scope>
    <source>
        <strain evidence="2">Pddl_001</strain>
    </source>
</reference>
<dbReference type="PANTHER" id="PTHR10405">
    <property type="entry name" value="SPINDLIN"/>
    <property type="match status" value="1"/>
</dbReference>
<comment type="similarity">
    <text evidence="1">Belongs to the SPIN/STSY family.</text>
</comment>
<organism evidence="2 3">
    <name type="scientific">Polyodon spathula</name>
    <name type="common">North American paddlefish</name>
    <name type="synonym">Squalus spathula</name>
    <dbReference type="NCBI Taxonomy" id="7913"/>
    <lineage>
        <taxon>Eukaryota</taxon>
        <taxon>Metazoa</taxon>
        <taxon>Chordata</taxon>
        <taxon>Craniata</taxon>
        <taxon>Vertebrata</taxon>
        <taxon>Euteleostomi</taxon>
        <taxon>Actinopterygii</taxon>
        <taxon>Chondrostei</taxon>
        <taxon>Acipenseriformes</taxon>
        <taxon>Polyodontidae</taxon>
        <taxon>Polyodon</taxon>
    </lineage>
</organism>
<proteinExistence type="inferred from homology"/>
<comment type="caution">
    <text evidence="2">The sequence shown here is derived from an EMBL/GenBank/DDBJ whole genome shotgun (WGS) entry which is preliminary data.</text>
</comment>
<sequence>MTCATDHGAFKGFCEAAWCDCETHTAGRFTSDTGMKTVLRKRSSGELSDSVTPDPGSILGLRIQHTWREKGALTKWKGTVLDRLTVNPSLFMVKYDGFDCIYGIELFKDERVSQLQVLSEKVVNTKIKVPEDAEELVGKAVEHLFEKEDGEKNEWRGMVLSRAPIMTNWYYITYEKDPVLYMYQLWDDYEDGDLRILPEAENRHLLPADRKPGEEPESLVGKQVEYVTDKGVKRTGLVIFQVPAKPSVYYIKYDDDFHIHVYDLVKTS</sequence>
<feature type="non-terminal residue" evidence="2">
    <location>
        <position position="1"/>
    </location>
</feature>
<evidence type="ECO:0000313" key="2">
    <source>
        <dbReference type="EMBL" id="MBN3279295.1"/>
    </source>
</evidence>
<dbReference type="InterPro" id="IPR003671">
    <property type="entry name" value="SPIN/Ssty"/>
</dbReference>
<accession>A0ABS2XYJ0</accession>